<evidence type="ECO:0000313" key="2">
    <source>
        <dbReference type="EMBL" id="CAD8670223.1"/>
    </source>
</evidence>
<keyword evidence="1" id="KW-1133">Transmembrane helix</keyword>
<dbReference type="AlphaFoldDB" id="A0A7S0R8G9"/>
<proteinExistence type="predicted"/>
<protein>
    <submittedName>
        <fullName evidence="2">Uncharacterized protein</fullName>
    </submittedName>
</protein>
<feature type="transmembrane region" description="Helical" evidence="1">
    <location>
        <begin position="20"/>
        <end position="42"/>
    </location>
</feature>
<reference evidence="2" key="1">
    <citation type="submission" date="2021-01" db="EMBL/GenBank/DDBJ databases">
        <authorList>
            <person name="Corre E."/>
            <person name="Pelletier E."/>
            <person name="Niang G."/>
            <person name="Scheremetjew M."/>
            <person name="Finn R."/>
            <person name="Kale V."/>
            <person name="Holt S."/>
            <person name="Cochrane G."/>
            <person name="Meng A."/>
            <person name="Brown T."/>
            <person name="Cohen L."/>
        </authorList>
    </citation>
    <scope>NUCLEOTIDE SEQUENCE</scope>
    <source>
        <strain evidence="2">SAG 11-49</strain>
    </source>
</reference>
<organism evidence="2">
    <name type="scientific">Chlamydomonas leiostraca</name>
    <dbReference type="NCBI Taxonomy" id="1034604"/>
    <lineage>
        <taxon>Eukaryota</taxon>
        <taxon>Viridiplantae</taxon>
        <taxon>Chlorophyta</taxon>
        <taxon>core chlorophytes</taxon>
        <taxon>Chlorophyceae</taxon>
        <taxon>CS clade</taxon>
        <taxon>Chlamydomonadales</taxon>
        <taxon>Chlamydomonadaceae</taxon>
        <taxon>Chlamydomonas</taxon>
    </lineage>
</organism>
<keyword evidence="1" id="KW-0472">Membrane</keyword>
<gene>
    <name evidence="2" type="ORF">CLEI1391_LOCUS4023</name>
</gene>
<sequence>MSMKPQPARPYNSGHVTRQFVFRTFALPVAVSASVISMFGGAGVPTPCYARSATVHNEAPKPVTVTIVYSDNQNNKEIEETATLEANTVKEFDEQVIDMGSWQAVAPVKTVTVKDGHNKNVSLAPAVSGVMRTVHFHVKPNLHLEQGAAS</sequence>
<accession>A0A7S0R8G9</accession>
<keyword evidence="1" id="KW-0812">Transmembrane</keyword>
<dbReference type="EMBL" id="HBFB01007147">
    <property type="protein sequence ID" value="CAD8670223.1"/>
    <property type="molecule type" value="Transcribed_RNA"/>
</dbReference>
<evidence type="ECO:0000256" key="1">
    <source>
        <dbReference type="SAM" id="Phobius"/>
    </source>
</evidence>
<name>A0A7S0R8G9_9CHLO</name>